<evidence type="ECO:0000313" key="1">
    <source>
        <dbReference type="EMBL" id="TBW69429.1"/>
    </source>
</evidence>
<accession>A0A7Z8E1P5</accession>
<gene>
    <name evidence="1" type="ORF">EQ811_14910</name>
</gene>
<protein>
    <submittedName>
        <fullName evidence="1">NrdH-redoxin</fullName>
    </submittedName>
</protein>
<dbReference type="AlphaFoldDB" id="A0A7Z8E1P5"/>
<dbReference type="Proteomes" id="UP000291949">
    <property type="component" value="Unassembled WGS sequence"/>
</dbReference>
<organism evidence="1 2">
    <name type="scientific">Staphylococcus capitis</name>
    <dbReference type="NCBI Taxonomy" id="29388"/>
    <lineage>
        <taxon>Bacteria</taxon>
        <taxon>Bacillati</taxon>
        <taxon>Bacillota</taxon>
        <taxon>Bacilli</taxon>
        <taxon>Bacillales</taxon>
        <taxon>Staphylococcaceae</taxon>
        <taxon>Staphylococcus</taxon>
    </lineage>
</organism>
<proteinExistence type="predicted"/>
<evidence type="ECO:0000313" key="2">
    <source>
        <dbReference type="Proteomes" id="UP000291949"/>
    </source>
</evidence>
<dbReference type="EMBL" id="SCHC01000442">
    <property type="protein sequence ID" value="TBW69429.1"/>
    <property type="molecule type" value="Genomic_DNA"/>
</dbReference>
<comment type="caution">
    <text evidence="1">The sequence shown here is derived from an EMBL/GenBank/DDBJ whole genome shotgun (WGS) entry which is preliminary data.</text>
</comment>
<name>A0A7Z8E1P5_STACP</name>
<feature type="non-terminal residue" evidence="1">
    <location>
        <position position="1"/>
    </location>
</feature>
<reference evidence="1 2" key="1">
    <citation type="journal article" date="2019" name="Sci. Transl. Med.">
        <title>Quorum sensing between bacterial species on the skin protects against epidermal injury in atopic dermatitis.</title>
        <authorList>
            <person name="Williams M.R."/>
        </authorList>
    </citation>
    <scope>NUCLEOTIDE SEQUENCE [LARGE SCALE GENOMIC DNA]</scope>
    <source>
        <strain evidence="1 2">H8</strain>
    </source>
</reference>
<sequence>YKNEMMNYDAFATPFILLKGMPMYQVDMEKLNDELNITP</sequence>